<keyword evidence="2" id="KW-1133">Transmembrane helix</keyword>
<dbReference type="HOGENOM" id="CLU_2014672_0_0_1"/>
<gene>
    <name evidence="4" type="ORF">M378DRAFT_383104</name>
</gene>
<keyword evidence="5" id="KW-1185">Reference proteome</keyword>
<evidence type="ECO:0000313" key="5">
    <source>
        <dbReference type="Proteomes" id="UP000054549"/>
    </source>
</evidence>
<feature type="domain" description="DUF6534" evidence="3">
    <location>
        <begin position="2"/>
        <end position="79"/>
    </location>
</feature>
<reference evidence="4 5" key="1">
    <citation type="submission" date="2014-04" db="EMBL/GenBank/DDBJ databases">
        <title>Evolutionary Origins and Diversification of the Mycorrhizal Mutualists.</title>
        <authorList>
            <consortium name="DOE Joint Genome Institute"/>
            <consortium name="Mycorrhizal Genomics Consortium"/>
            <person name="Kohler A."/>
            <person name="Kuo A."/>
            <person name="Nagy L.G."/>
            <person name="Floudas D."/>
            <person name="Copeland A."/>
            <person name="Barry K.W."/>
            <person name="Cichocki N."/>
            <person name="Veneault-Fourrey C."/>
            <person name="LaButti K."/>
            <person name="Lindquist E.A."/>
            <person name="Lipzen A."/>
            <person name="Lundell T."/>
            <person name="Morin E."/>
            <person name="Murat C."/>
            <person name="Riley R."/>
            <person name="Ohm R."/>
            <person name="Sun H."/>
            <person name="Tunlid A."/>
            <person name="Henrissat B."/>
            <person name="Grigoriev I.V."/>
            <person name="Hibbett D.S."/>
            <person name="Martin F."/>
        </authorList>
    </citation>
    <scope>NUCLEOTIDE SEQUENCE [LARGE SCALE GENOMIC DNA]</scope>
    <source>
        <strain evidence="4 5">Koide BX008</strain>
    </source>
</reference>
<dbReference type="AlphaFoldDB" id="A0A0C2W8I3"/>
<accession>A0A0C2W8I3</accession>
<evidence type="ECO:0000313" key="4">
    <source>
        <dbReference type="EMBL" id="KIL57477.1"/>
    </source>
</evidence>
<keyword evidence="2" id="KW-0472">Membrane</keyword>
<protein>
    <recommendedName>
        <fullName evidence="3">DUF6534 domain-containing protein</fullName>
    </recommendedName>
</protein>
<dbReference type="OrthoDB" id="3206554at2759"/>
<dbReference type="EMBL" id="KN818368">
    <property type="protein sequence ID" value="KIL57477.1"/>
    <property type="molecule type" value="Genomic_DNA"/>
</dbReference>
<feature type="transmembrane region" description="Helical" evidence="2">
    <location>
        <begin position="25"/>
        <end position="48"/>
    </location>
</feature>
<name>A0A0C2W8I3_AMAMK</name>
<dbReference type="InParanoid" id="A0A0C2W8I3"/>
<feature type="compositionally biased region" description="Polar residues" evidence="1">
    <location>
        <begin position="103"/>
        <end position="117"/>
    </location>
</feature>
<proteinExistence type="predicted"/>
<feature type="region of interest" description="Disordered" evidence="1">
    <location>
        <begin position="101"/>
        <end position="123"/>
    </location>
</feature>
<evidence type="ECO:0000256" key="1">
    <source>
        <dbReference type="SAM" id="MobiDB-lite"/>
    </source>
</evidence>
<dbReference type="Proteomes" id="UP000054549">
    <property type="component" value="Unassembled WGS sequence"/>
</dbReference>
<evidence type="ECO:0000259" key="3">
    <source>
        <dbReference type="Pfam" id="PF20152"/>
    </source>
</evidence>
<dbReference type="Pfam" id="PF20152">
    <property type="entry name" value="DUF6534"/>
    <property type="match status" value="1"/>
</dbReference>
<dbReference type="InterPro" id="IPR045339">
    <property type="entry name" value="DUF6534"/>
</dbReference>
<dbReference type="PANTHER" id="PTHR40465">
    <property type="entry name" value="CHROMOSOME 1, WHOLE GENOME SHOTGUN SEQUENCE"/>
    <property type="match status" value="1"/>
</dbReference>
<feature type="transmembrane region" description="Helical" evidence="2">
    <location>
        <begin position="54"/>
        <end position="75"/>
    </location>
</feature>
<dbReference type="STRING" id="946122.A0A0C2W8I3"/>
<organism evidence="4 5">
    <name type="scientific">Amanita muscaria (strain Koide BX008)</name>
    <dbReference type="NCBI Taxonomy" id="946122"/>
    <lineage>
        <taxon>Eukaryota</taxon>
        <taxon>Fungi</taxon>
        <taxon>Dikarya</taxon>
        <taxon>Basidiomycota</taxon>
        <taxon>Agaricomycotina</taxon>
        <taxon>Agaricomycetes</taxon>
        <taxon>Agaricomycetidae</taxon>
        <taxon>Agaricales</taxon>
        <taxon>Pluteineae</taxon>
        <taxon>Amanitaceae</taxon>
        <taxon>Amanita</taxon>
    </lineage>
</organism>
<evidence type="ECO:0000256" key="2">
    <source>
        <dbReference type="SAM" id="Phobius"/>
    </source>
</evidence>
<keyword evidence="2" id="KW-0812">Transmembrane</keyword>
<sequence length="123" mass="13861">MVAMFILLKLSRQNSISLNNVIDQLILYTLEMGSMTAIMAVVTMITWLAQPRTLIFLAFYLCLAKFYAISFIGSLNTRYYLRQGHESQNSQAWKLSRGARVANASQSTSSTQINGNPVTRDPY</sequence>
<dbReference type="PANTHER" id="PTHR40465:SF1">
    <property type="entry name" value="DUF6534 DOMAIN-CONTAINING PROTEIN"/>
    <property type="match status" value="1"/>
</dbReference>